<dbReference type="Pfam" id="PF13545">
    <property type="entry name" value="HTH_Crp_2"/>
    <property type="match status" value="1"/>
</dbReference>
<dbReference type="Proteomes" id="UP001595377">
    <property type="component" value="Unassembled WGS sequence"/>
</dbReference>
<evidence type="ECO:0000313" key="6">
    <source>
        <dbReference type="Proteomes" id="UP001595377"/>
    </source>
</evidence>
<organism evidence="5 6">
    <name type="scientific">Shinella pollutisoli</name>
    <dbReference type="NCBI Taxonomy" id="2250594"/>
    <lineage>
        <taxon>Bacteria</taxon>
        <taxon>Pseudomonadati</taxon>
        <taxon>Pseudomonadota</taxon>
        <taxon>Alphaproteobacteria</taxon>
        <taxon>Hyphomicrobiales</taxon>
        <taxon>Rhizobiaceae</taxon>
        <taxon>Shinella</taxon>
    </lineage>
</organism>
<keyword evidence="6" id="KW-1185">Reference proteome</keyword>
<protein>
    <submittedName>
        <fullName evidence="5">Crp/Fnr family transcriptional regulator</fullName>
    </submittedName>
</protein>
<keyword evidence="2" id="KW-0238">DNA-binding</keyword>
<dbReference type="InterPro" id="IPR036390">
    <property type="entry name" value="WH_DNA-bd_sf"/>
</dbReference>
<dbReference type="InterPro" id="IPR014710">
    <property type="entry name" value="RmlC-like_jellyroll"/>
</dbReference>
<proteinExistence type="predicted"/>
<evidence type="ECO:0000256" key="2">
    <source>
        <dbReference type="ARBA" id="ARBA00023125"/>
    </source>
</evidence>
<dbReference type="Gene3D" id="2.60.120.10">
    <property type="entry name" value="Jelly Rolls"/>
    <property type="match status" value="1"/>
</dbReference>
<dbReference type="SUPFAM" id="SSF51206">
    <property type="entry name" value="cAMP-binding domain-like"/>
    <property type="match status" value="1"/>
</dbReference>
<accession>A0ABV7DEA9</accession>
<dbReference type="SUPFAM" id="SSF46785">
    <property type="entry name" value="Winged helix' DNA-binding domain"/>
    <property type="match status" value="1"/>
</dbReference>
<evidence type="ECO:0000313" key="5">
    <source>
        <dbReference type="EMBL" id="MFC3073286.1"/>
    </source>
</evidence>
<dbReference type="Gene3D" id="1.10.10.10">
    <property type="entry name" value="Winged helix-like DNA-binding domain superfamily/Winged helix DNA-binding domain"/>
    <property type="match status" value="1"/>
</dbReference>
<dbReference type="InterPro" id="IPR036388">
    <property type="entry name" value="WH-like_DNA-bd_sf"/>
</dbReference>
<keyword evidence="3" id="KW-0804">Transcription</keyword>
<dbReference type="EMBL" id="JBHRSP010000015">
    <property type="protein sequence ID" value="MFC3073286.1"/>
    <property type="molecule type" value="Genomic_DNA"/>
</dbReference>
<dbReference type="InterPro" id="IPR012318">
    <property type="entry name" value="HTH_CRP"/>
</dbReference>
<keyword evidence="1" id="KW-0805">Transcription regulation</keyword>
<evidence type="ECO:0000256" key="1">
    <source>
        <dbReference type="ARBA" id="ARBA00023015"/>
    </source>
</evidence>
<name>A0ABV7DEA9_9HYPH</name>
<gene>
    <name evidence="5" type="ORF">ACFOHH_09250</name>
</gene>
<comment type="caution">
    <text evidence="5">The sequence shown here is derived from an EMBL/GenBank/DDBJ whole genome shotgun (WGS) entry which is preliminary data.</text>
</comment>
<evidence type="ECO:0000256" key="3">
    <source>
        <dbReference type="ARBA" id="ARBA00023163"/>
    </source>
</evidence>
<reference evidence="6" key="1">
    <citation type="journal article" date="2019" name="Int. J. Syst. Evol. Microbiol.">
        <title>The Global Catalogue of Microorganisms (GCM) 10K type strain sequencing project: providing services to taxonomists for standard genome sequencing and annotation.</title>
        <authorList>
            <consortium name="The Broad Institute Genomics Platform"/>
            <consortium name="The Broad Institute Genome Sequencing Center for Infectious Disease"/>
            <person name="Wu L."/>
            <person name="Ma J."/>
        </authorList>
    </citation>
    <scope>NUCLEOTIDE SEQUENCE [LARGE SCALE GENOMIC DNA]</scope>
    <source>
        <strain evidence="6">KCTC 52677</strain>
    </source>
</reference>
<feature type="domain" description="HTH crp-type" evidence="4">
    <location>
        <begin position="145"/>
        <end position="211"/>
    </location>
</feature>
<evidence type="ECO:0000259" key="4">
    <source>
        <dbReference type="Pfam" id="PF13545"/>
    </source>
</evidence>
<dbReference type="InterPro" id="IPR018490">
    <property type="entry name" value="cNMP-bd_dom_sf"/>
</dbReference>
<sequence>MIRQNRLLAALAADDRDFLSALMEGVDLPRGLELSLPRTIAEYCYFPGAGIISTVVVSPEGNQTEIGVIGREGMSPSSVILGSDQNPFRTVIQVDGHGWRIRREALARFIEERPPVRRIMLHWAQAFSSQIAYTALSHSVHTVDERLARWILMCHDRVDGDRLALTHEFLSIMLAVRRPSVTNALHILEGNGFIHSLRGTIIIRDRAALEAFAADSYGGSEREYARLFSAPAA</sequence>
<dbReference type="RefSeq" id="WP_257311363.1">
    <property type="nucleotide sequence ID" value="NZ_JANFDG010000001.1"/>
</dbReference>